<reference evidence="2" key="2">
    <citation type="journal article" date="2023" name="BMC Genomics">
        <title>Pest status, molecular evolution, and epigenetic factors derived from the genome assembly of Frankliniella fusca, a thysanopteran phytovirus vector.</title>
        <authorList>
            <person name="Catto M.A."/>
            <person name="Labadie P.E."/>
            <person name="Jacobson A.L."/>
            <person name="Kennedy G.G."/>
            <person name="Srinivasan R."/>
            <person name="Hunt B.G."/>
        </authorList>
    </citation>
    <scope>NUCLEOTIDE SEQUENCE</scope>
    <source>
        <strain evidence="2">PL_HMW_Pooled</strain>
    </source>
</reference>
<accession>A0AAE1H054</accession>
<organism evidence="2 3">
    <name type="scientific">Frankliniella fusca</name>
    <dbReference type="NCBI Taxonomy" id="407009"/>
    <lineage>
        <taxon>Eukaryota</taxon>
        <taxon>Metazoa</taxon>
        <taxon>Ecdysozoa</taxon>
        <taxon>Arthropoda</taxon>
        <taxon>Hexapoda</taxon>
        <taxon>Insecta</taxon>
        <taxon>Pterygota</taxon>
        <taxon>Neoptera</taxon>
        <taxon>Paraneoptera</taxon>
        <taxon>Thysanoptera</taxon>
        <taxon>Terebrantia</taxon>
        <taxon>Thripoidea</taxon>
        <taxon>Thripidae</taxon>
        <taxon>Frankliniella</taxon>
    </lineage>
</organism>
<gene>
    <name evidence="2" type="ORF">KUF71_020847</name>
</gene>
<dbReference type="Proteomes" id="UP001219518">
    <property type="component" value="Unassembled WGS sequence"/>
</dbReference>
<protein>
    <submittedName>
        <fullName evidence="2">Chaperone protein DnaK</fullName>
    </submittedName>
</protein>
<evidence type="ECO:0000256" key="1">
    <source>
        <dbReference type="SAM" id="MobiDB-lite"/>
    </source>
</evidence>
<dbReference type="EMBL" id="JAHWGI010000238">
    <property type="protein sequence ID" value="KAK3911145.1"/>
    <property type="molecule type" value="Genomic_DNA"/>
</dbReference>
<comment type="caution">
    <text evidence="2">The sequence shown here is derived from an EMBL/GenBank/DDBJ whole genome shotgun (WGS) entry which is preliminary data.</text>
</comment>
<name>A0AAE1H054_9NEOP</name>
<evidence type="ECO:0000313" key="3">
    <source>
        <dbReference type="Proteomes" id="UP001219518"/>
    </source>
</evidence>
<evidence type="ECO:0000313" key="2">
    <source>
        <dbReference type="EMBL" id="KAK3911145.1"/>
    </source>
</evidence>
<feature type="region of interest" description="Disordered" evidence="1">
    <location>
        <begin position="179"/>
        <end position="208"/>
    </location>
</feature>
<sequence>MQGHRNVPPGWFRMVHQTRSSDPTKVPMVHVEGVASAEETILHAESSDVDNTNISLDTAANDDDVSARVSLTVSNLAALNASWIDKLTKRTDIFLEPFEKLIEANQKMNKSDSSLTSSLTVFGREQACTANKPLSVKHFKKSTIPVQPTARGRRTVHLEGKQAQRGGRPSNAMFHFSGGGDHNSYATTSTSKRKSNEPHWASLPNKRNMPAPHALMACVNANRMLGGNHSKK</sequence>
<proteinExistence type="predicted"/>
<dbReference type="AlphaFoldDB" id="A0AAE1H054"/>
<reference evidence="2" key="1">
    <citation type="submission" date="2021-07" db="EMBL/GenBank/DDBJ databases">
        <authorList>
            <person name="Catto M.A."/>
            <person name="Jacobson A."/>
            <person name="Kennedy G."/>
            <person name="Labadie P."/>
            <person name="Hunt B.G."/>
            <person name="Srinivasan R."/>
        </authorList>
    </citation>
    <scope>NUCLEOTIDE SEQUENCE</scope>
    <source>
        <strain evidence="2">PL_HMW_Pooled</strain>
        <tissue evidence="2">Head</tissue>
    </source>
</reference>
<keyword evidence="3" id="KW-1185">Reference proteome</keyword>